<dbReference type="EMBL" id="JACVVD010000012">
    <property type="protein sequence ID" value="MBD0383607.1"/>
    <property type="molecule type" value="Genomic_DNA"/>
</dbReference>
<evidence type="ECO:0000313" key="2">
    <source>
        <dbReference type="EMBL" id="MBD0383607.1"/>
    </source>
</evidence>
<name>A0A926QME8_9BACL</name>
<proteinExistence type="predicted"/>
<sequence length="192" mass="21399">MILVESYSYRKWVSYMKVRNKDYLSIIYGYDYRFPHKYMRLIVAGGKVTVDNSVDNSSATSGTKVTITVTPDAGYSMDKISITDDKGNVINYTDNGNGTYTYVQPNGTAKINATFKALDKAPAPATDTGVFKLLNTMEHLAYLSGYEDGTFRSDASVTRAEVAQMFYNLLKNQDVDTSGMHFADVSENAWYA</sequence>
<evidence type="ECO:0000313" key="3">
    <source>
        <dbReference type="Proteomes" id="UP000650466"/>
    </source>
</evidence>
<organism evidence="2 3">
    <name type="scientific">Paenibacillus sedimenti</name>
    <dbReference type="NCBI Taxonomy" id="2770274"/>
    <lineage>
        <taxon>Bacteria</taxon>
        <taxon>Bacillati</taxon>
        <taxon>Bacillota</taxon>
        <taxon>Bacilli</taxon>
        <taxon>Bacillales</taxon>
        <taxon>Paenibacillaceae</taxon>
        <taxon>Paenibacillus</taxon>
    </lineage>
</organism>
<dbReference type="PROSITE" id="PS51272">
    <property type="entry name" value="SLH"/>
    <property type="match status" value="1"/>
</dbReference>
<protein>
    <submittedName>
        <fullName evidence="2">S-layer homology domain-containing protein</fullName>
    </submittedName>
</protein>
<dbReference type="Gene3D" id="3.30.470.30">
    <property type="entry name" value="DNA ligase/mRNA capping enzyme"/>
    <property type="match status" value="1"/>
</dbReference>
<feature type="domain" description="SLH" evidence="1">
    <location>
        <begin position="112"/>
        <end position="180"/>
    </location>
</feature>
<dbReference type="AlphaFoldDB" id="A0A926QME8"/>
<dbReference type="InterPro" id="IPR001119">
    <property type="entry name" value="SLH_dom"/>
</dbReference>
<dbReference type="InterPro" id="IPR044060">
    <property type="entry name" value="Bacterial_rp_domain"/>
</dbReference>
<dbReference type="Proteomes" id="UP000650466">
    <property type="component" value="Unassembled WGS sequence"/>
</dbReference>
<evidence type="ECO:0000259" key="1">
    <source>
        <dbReference type="PROSITE" id="PS51272"/>
    </source>
</evidence>
<keyword evidence="3" id="KW-1185">Reference proteome</keyword>
<gene>
    <name evidence="2" type="ORF">ICC18_26355</name>
</gene>
<comment type="caution">
    <text evidence="2">The sequence shown here is derived from an EMBL/GenBank/DDBJ whole genome shotgun (WGS) entry which is preliminary data.</text>
</comment>
<reference evidence="2" key="1">
    <citation type="submission" date="2020-09" db="EMBL/GenBank/DDBJ databases">
        <title>Draft Genome Sequence of Paenibacillus sp. WST5.</title>
        <authorList>
            <person name="Bao Z."/>
        </authorList>
    </citation>
    <scope>NUCLEOTIDE SEQUENCE</scope>
    <source>
        <strain evidence="2">WST5</strain>
    </source>
</reference>
<accession>A0A926QME8</accession>
<dbReference type="Pfam" id="PF00395">
    <property type="entry name" value="SLH"/>
    <property type="match status" value="1"/>
</dbReference>
<dbReference type="Pfam" id="PF18998">
    <property type="entry name" value="Flg_new_2"/>
    <property type="match status" value="1"/>
</dbReference>